<dbReference type="GO" id="GO:0055036">
    <property type="term" value="C:virion membrane"/>
    <property type="evidence" value="ECO:0007669"/>
    <property type="project" value="UniProtKB-SubCell"/>
</dbReference>
<dbReference type="Pfam" id="PF00974">
    <property type="entry name" value="Rhabdo_glycop_FD"/>
    <property type="match status" value="1"/>
</dbReference>
<evidence type="ECO:0000256" key="1">
    <source>
        <dbReference type="ARBA" id="ARBA00004563"/>
    </source>
</evidence>
<sequence length="522" mass="59926">MINHTNLLINTVLVMAYLNKPIFAASQQNIKILFPTSFKIEWHDVSSSNLKCPNTNVHQNIDHGTSFIVHRPHIGKDPMISGTLCVSMELITTCSKGFFGGLDIMTSTSPADLSEEDCRKEIARQNQGEFSSSEHPQPVCSWMKTSSTSRTVIHLNNMDVHYDPYSERLCLSLFIGGKFRIPGVDIVFENRLWVPHESLTKYCSEEHLVESSLIIYNTTATKSALWSPDFDVAEDELPCIMSFCGQRGLRFGSGEWVAYPGRMFLLEPWVGEYFYHLQFCDSHTTINLVEANQDLKHMTKEVLTEFLDEQCEMTINKLKEGNLISRIELQTMYPRTPGFHPVYRYTPGKFLMGMAHYSWVSIEPSDIFPYVLIRSSLNKTIEYPYWTLDNRTNIIDGPNGLYILDRTLIYGLEEEQTFKRTLSKSSLHIFPIVSEQKNITKSFLKLISHKSYSFSDDASLVDVIWHPTLKYAITTSLIIAILLILICCARRQIFIKRCKYCVKTDARRPDDLSEEEGDYFDP</sequence>
<feature type="domain" description="Spike glycoprotein G central" evidence="11">
    <location>
        <begin position="280"/>
        <end position="400"/>
    </location>
</feature>
<keyword evidence="7 9" id="KW-0472">Membrane</keyword>
<keyword evidence="4" id="KW-0946">Virion</keyword>
<name>U5S5P5_9RHAB</name>
<evidence type="ECO:0000256" key="3">
    <source>
        <dbReference type="ARBA" id="ARBA00022729"/>
    </source>
</evidence>
<evidence type="ECO:0000256" key="2">
    <source>
        <dbReference type="ARBA" id="ARBA00022692"/>
    </source>
</evidence>
<protein>
    <submittedName>
        <fullName evidence="12">Glycoprotein</fullName>
    </submittedName>
</protein>
<dbReference type="Gene3D" id="2.30.29.130">
    <property type="match status" value="1"/>
</dbReference>
<dbReference type="InterPro" id="IPR001903">
    <property type="entry name" value="Rhabdo_glycop_FD"/>
</dbReference>
<evidence type="ECO:0000256" key="4">
    <source>
        <dbReference type="ARBA" id="ARBA00022844"/>
    </source>
</evidence>
<keyword evidence="6 9" id="KW-1133">Transmembrane helix</keyword>
<feature type="transmembrane region" description="Helical" evidence="9">
    <location>
        <begin position="469"/>
        <end position="489"/>
    </location>
</feature>
<accession>U5S5P5</accession>
<gene>
    <name evidence="12" type="primary">G</name>
</gene>
<evidence type="ECO:0000256" key="7">
    <source>
        <dbReference type="ARBA" id="ARBA00023136"/>
    </source>
</evidence>
<evidence type="ECO:0000259" key="11">
    <source>
        <dbReference type="Pfam" id="PF24833"/>
    </source>
</evidence>
<reference evidence="12" key="1">
    <citation type="journal article" date="2014" name="Virology">
        <title>Enhanced arbovirus surveillance with deep sequencing: Identification of novel rhabdoviruses and bunyaviruses in Australian mosquitoes.</title>
        <authorList>
            <person name="Coffey L.L."/>
            <person name="Page B.L."/>
            <person name="Greninger A.L."/>
            <person name="Herring B.L."/>
            <person name="Russell R.C."/>
            <person name="Doggett S.L."/>
            <person name="Haniotis J."/>
            <person name="Wang C."/>
            <person name="Deng X."/>
            <person name="Delwart E.L."/>
        </authorList>
    </citation>
    <scope>NUCLEOTIDE SEQUENCE</scope>
    <source>
        <strain evidence="12">954</strain>
    </source>
</reference>
<dbReference type="KEGG" id="vg:65246781"/>
<comment type="subcellular location">
    <subcellularLocation>
        <location evidence="1">Virion membrane</location>
        <topology evidence="1">Single-pass type I membrane protein</topology>
    </subcellularLocation>
</comment>
<dbReference type="SUPFAM" id="SSF161008">
    <property type="entry name" value="Viral glycoprotein ectodomain-like"/>
    <property type="match status" value="1"/>
</dbReference>
<dbReference type="GO" id="GO:0019031">
    <property type="term" value="C:viral envelope"/>
    <property type="evidence" value="ECO:0007669"/>
    <property type="project" value="UniProtKB-KW"/>
</dbReference>
<evidence type="ECO:0000256" key="9">
    <source>
        <dbReference type="SAM" id="Phobius"/>
    </source>
</evidence>
<dbReference type="Pfam" id="PF24833">
    <property type="entry name" value="Rhabdo_glycop_CD"/>
    <property type="match status" value="1"/>
</dbReference>
<organism evidence="12">
    <name type="scientific">North Creek virus</name>
    <dbReference type="NCBI Taxonomy" id="1406950"/>
    <lineage>
        <taxon>Viruses</taxon>
        <taxon>Riboviria</taxon>
        <taxon>Orthornavirae</taxon>
        <taxon>Negarnaviricota</taxon>
        <taxon>Haploviricotina</taxon>
        <taxon>Monjiviricetes</taxon>
        <taxon>Mononegavirales</taxon>
        <taxon>Rhabdoviridae</taxon>
        <taxon>Alpharhabdovirinae</taxon>
        <taxon>Ohlsrhavirus</taxon>
        <taxon>Ohlsrhavirus northcreek</taxon>
    </lineage>
</organism>
<dbReference type="EMBL" id="KF360972">
    <property type="protein sequence ID" value="AGY80342.1"/>
    <property type="molecule type" value="Viral_cRNA"/>
</dbReference>
<keyword evidence="2 9" id="KW-0812">Transmembrane</keyword>
<evidence type="ECO:0000313" key="12">
    <source>
        <dbReference type="EMBL" id="AGY80342.1"/>
    </source>
</evidence>
<dbReference type="InterPro" id="IPR055447">
    <property type="entry name" value="Rhabdo_glycop_CD"/>
</dbReference>
<dbReference type="GeneID" id="65246781"/>
<keyword evidence="8" id="KW-0325">Glycoprotein</keyword>
<proteinExistence type="predicted"/>
<feature type="domain" description="Spike glycoprotein fusion" evidence="10">
    <location>
        <begin position="81"/>
        <end position="178"/>
    </location>
</feature>
<evidence type="ECO:0000256" key="5">
    <source>
        <dbReference type="ARBA" id="ARBA00022879"/>
    </source>
</evidence>
<keyword evidence="5" id="KW-0261">Viral envelope protein</keyword>
<dbReference type="RefSeq" id="YP_010086055.1">
    <property type="nucleotide sequence ID" value="NC_055291.1"/>
</dbReference>
<keyword evidence="3" id="KW-0732">Signal</keyword>
<evidence type="ECO:0000259" key="10">
    <source>
        <dbReference type="Pfam" id="PF00974"/>
    </source>
</evidence>
<evidence type="ECO:0000256" key="8">
    <source>
        <dbReference type="ARBA" id="ARBA00023180"/>
    </source>
</evidence>
<evidence type="ECO:0000256" key="6">
    <source>
        <dbReference type="ARBA" id="ARBA00022989"/>
    </source>
</evidence>